<evidence type="ECO:0000256" key="6">
    <source>
        <dbReference type="ARBA" id="ARBA00023136"/>
    </source>
</evidence>
<dbReference type="Pfam" id="PF03458">
    <property type="entry name" value="Gly_transporter"/>
    <property type="match status" value="2"/>
</dbReference>
<protein>
    <submittedName>
        <fullName evidence="9">Trimeric intracellular cation channel family protein</fullName>
    </submittedName>
</protein>
<accession>A0A6L5JTC3</accession>
<evidence type="ECO:0000256" key="5">
    <source>
        <dbReference type="ARBA" id="ARBA00022989"/>
    </source>
</evidence>
<feature type="transmembrane region" description="Helical" evidence="7">
    <location>
        <begin position="116"/>
        <end position="137"/>
    </location>
</feature>
<feature type="domain" description="Glycine transporter" evidence="8">
    <location>
        <begin position="93"/>
        <end position="165"/>
    </location>
</feature>
<feature type="transmembrane region" description="Helical" evidence="7">
    <location>
        <begin position="6"/>
        <end position="24"/>
    </location>
</feature>
<dbReference type="GO" id="GO:0005886">
    <property type="term" value="C:plasma membrane"/>
    <property type="evidence" value="ECO:0007669"/>
    <property type="project" value="UniProtKB-SubCell"/>
</dbReference>
<evidence type="ECO:0000259" key="8">
    <source>
        <dbReference type="Pfam" id="PF03458"/>
    </source>
</evidence>
<dbReference type="Proteomes" id="UP000480275">
    <property type="component" value="Unassembled WGS sequence"/>
</dbReference>
<dbReference type="PANTHER" id="PTHR30506:SF3">
    <property type="entry name" value="UPF0126 INNER MEMBRANE PROTEIN YADS-RELATED"/>
    <property type="match status" value="1"/>
</dbReference>
<keyword evidence="6 7" id="KW-0472">Membrane</keyword>
<feature type="transmembrane region" description="Helical" evidence="7">
    <location>
        <begin position="31"/>
        <end position="52"/>
    </location>
</feature>
<evidence type="ECO:0000313" key="9">
    <source>
        <dbReference type="EMBL" id="MQY50396.1"/>
    </source>
</evidence>
<comment type="similarity">
    <text evidence="2">Belongs to the UPF0126 family.</text>
</comment>
<sequence>MEALLYWAGIAAVAVNAITGVLESERKRMDLVGAVTVATATAIGGGTLRDVILNREVFWVADQTYLATAIGIAILTFFWARRRKISPEQFLYPDAIGLALFSVVGAQAALLWHAPWLVASIMGVITGVFGGVLRDVFCNQVPLIFLPGELYASVAWVGALTLIGLQAIGVDGTTAAWIAMAVILVLRAAAIHFRIRLPTFHEPS</sequence>
<evidence type="ECO:0000256" key="1">
    <source>
        <dbReference type="ARBA" id="ARBA00004651"/>
    </source>
</evidence>
<dbReference type="PANTHER" id="PTHR30506">
    <property type="entry name" value="INNER MEMBRANE PROTEIN"/>
    <property type="match status" value="1"/>
</dbReference>
<evidence type="ECO:0000313" key="10">
    <source>
        <dbReference type="Proteomes" id="UP000480275"/>
    </source>
</evidence>
<evidence type="ECO:0000256" key="7">
    <source>
        <dbReference type="SAM" id="Phobius"/>
    </source>
</evidence>
<gene>
    <name evidence="9" type="ORF">GHK24_01175</name>
</gene>
<evidence type="ECO:0000256" key="3">
    <source>
        <dbReference type="ARBA" id="ARBA00022475"/>
    </source>
</evidence>
<dbReference type="OrthoDB" id="9791874at2"/>
<feature type="transmembrane region" description="Helical" evidence="7">
    <location>
        <begin position="149"/>
        <end position="169"/>
    </location>
</feature>
<reference evidence="9 10" key="1">
    <citation type="submission" date="2019-10" db="EMBL/GenBank/DDBJ databases">
        <title>Whole-genome sequence of the purple nonsulfur photosynthetic bacterium Rhodocyclus tenuis.</title>
        <authorList>
            <person name="Kyndt J.A."/>
            <person name="Meyer T.E."/>
        </authorList>
    </citation>
    <scope>NUCLEOTIDE SEQUENCE [LARGE SCALE GENOMIC DNA]</scope>
    <source>
        <strain evidence="9 10">DSM 110</strain>
    </source>
</reference>
<name>A0A6L5JTC3_RHOTE</name>
<comment type="caution">
    <text evidence="9">The sequence shown here is derived from an EMBL/GenBank/DDBJ whole genome shotgun (WGS) entry which is preliminary data.</text>
</comment>
<feature type="transmembrane region" description="Helical" evidence="7">
    <location>
        <begin position="175"/>
        <end position="195"/>
    </location>
</feature>
<feature type="transmembrane region" description="Helical" evidence="7">
    <location>
        <begin position="58"/>
        <end position="79"/>
    </location>
</feature>
<organism evidence="9 10">
    <name type="scientific">Rhodocyclus tenuis</name>
    <name type="common">Rhodospirillum tenue</name>
    <dbReference type="NCBI Taxonomy" id="1066"/>
    <lineage>
        <taxon>Bacteria</taxon>
        <taxon>Pseudomonadati</taxon>
        <taxon>Pseudomonadota</taxon>
        <taxon>Betaproteobacteria</taxon>
        <taxon>Rhodocyclales</taxon>
        <taxon>Rhodocyclaceae</taxon>
        <taxon>Rhodocyclus</taxon>
    </lineage>
</organism>
<proteinExistence type="inferred from homology"/>
<dbReference type="AlphaFoldDB" id="A0A6L5JTC3"/>
<keyword evidence="5 7" id="KW-1133">Transmembrane helix</keyword>
<feature type="transmembrane region" description="Helical" evidence="7">
    <location>
        <begin position="91"/>
        <end position="110"/>
    </location>
</feature>
<dbReference type="InterPro" id="IPR005115">
    <property type="entry name" value="Gly_transporter"/>
</dbReference>
<keyword evidence="3" id="KW-1003">Cell membrane</keyword>
<feature type="domain" description="Glycine transporter" evidence="8">
    <location>
        <begin position="7"/>
        <end position="80"/>
    </location>
</feature>
<keyword evidence="4 7" id="KW-0812">Transmembrane</keyword>
<dbReference type="EMBL" id="WIXJ01000001">
    <property type="protein sequence ID" value="MQY50396.1"/>
    <property type="molecule type" value="Genomic_DNA"/>
</dbReference>
<evidence type="ECO:0000256" key="4">
    <source>
        <dbReference type="ARBA" id="ARBA00022692"/>
    </source>
</evidence>
<comment type="subcellular location">
    <subcellularLocation>
        <location evidence="1">Cell membrane</location>
        <topology evidence="1">Multi-pass membrane protein</topology>
    </subcellularLocation>
</comment>
<evidence type="ECO:0000256" key="2">
    <source>
        <dbReference type="ARBA" id="ARBA00008193"/>
    </source>
</evidence>